<dbReference type="EMBL" id="LKEB01000001">
    <property type="protein sequence ID" value="ROW18167.1"/>
    <property type="molecule type" value="Genomic_DNA"/>
</dbReference>
<keyword evidence="6" id="KW-0067">ATP-binding</keyword>
<evidence type="ECO:0000313" key="15">
    <source>
        <dbReference type="EMBL" id="ROW18167.1"/>
    </source>
</evidence>
<keyword evidence="8" id="KW-0809">Transit peptide</keyword>
<dbReference type="InterPro" id="IPR007379">
    <property type="entry name" value="Tim44-like_dom"/>
</dbReference>
<feature type="compositionally biased region" description="Polar residues" evidence="13">
    <location>
        <begin position="1"/>
        <end position="26"/>
    </location>
</feature>
<dbReference type="InterPro" id="IPR032710">
    <property type="entry name" value="NTF2-like_dom_sf"/>
</dbReference>
<accession>A0A423XNK5</accession>
<evidence type="ECO:0000256" key="4">
    <source>
        <dbReference type="ARBA" id="ARBA00022741"/>
    </source>
</evidence>
<keyword evidence="16" id="KW-1185">Reference proteome</keyword>
<comment type="similarity">
    <text evidence="2">Belongs to the Tim44 family.</text>
</comment>
<reference evidence="15 16" key="1">
    <citation type="submission" date="2015-09" db="EMBL/GenBank/DDBJ databases">
        <title>Host preference determinants of Valsa canker pathogens revealed by comparative genomics.</title>
        <authorList>
            <person name="Yin Z."/>
            <person name="Huang L."/>
        </authorList>
    </citation>
    <scope>NUCLEOTIDE SEQUENCE [LARGE SCALE GENOMIC DNA]</scope>
    <source>
        <strain evidence="15 16">SXYLt</strain>
    </source>
</reference>
<sequence length="543" mass="61042">MSAIRTVSRNAPQTSLSRATALNTSAHPHGRSPAYRRLLSSHFTSPSRDCFVATPLHTSSQLPPLRSQFLPDTIRRAALSQSQARSFHISPQTQQDVKSDTKPETNSKTDESAKAESSEEQSQKSEESQDTAGDKKGEGENEGEQKQEKKEDLPPPPPHGDKTPWQVFMETMQTEFKASKEWNDSTKQLAQGATEFVESESVRKAREAYEKTTGAVTSTAGKVLKETAGAVGKGAAWTWDTSVMKGVRKTTNVTAEALDKATKPIRDTEAYKSVKSVIDDGSSSRYGGWVEKEERRKARELWEQQNGGRTHEVLEEDPNAGTNVTLHKDAQWKEAWSNFKDQNKFVQGLFGMKEVYNESENPLILTARSITDRVAGFFAENETAMVIKKFRSMDPAFQVEPFLRELREYILPEVLDAYVKGDVQTLKLWLSEAQYSVYEALTKQYLQAGLKSDGRILDIRHVDILKARMLEPGEIPVFIITCRTQEVHVYRNAKTNQLAAGMEDKVQLVTYAIGVTRTPDDVNNPETRGWRLIEMQKSAREYI</sequence>
<dbReference type="FunCoup" id="A0A423XNK5">
    <property type="interactions" value="954"/>
</dbReference>
<name>A0A423XNK5_9PEZI</name>
<evidence type="ECO:0000256" key="5">
    <source>
        <dbReference type="ARBA" id="ARBA00022792"/>
    </source>
</evidence>
<dbReference type="PANTHER" id="PTHR10721:SF1">
    <property type="entry name" value="MITOCHONDRIAL IMPORT INNER MEMBRANE TRANSLOCASE SUBUNIT TIM44"/>
    <property type="match status" value="1"/>
</dbReference>
<gene>
    <name evidence="15" type="ORF">VPNG_00115</name>
</gene>
<dbReference type="InterPro" id="IPR039544">
    <property type="entry name" value="Tim44-like"/>
</dbReference>
<keyword evidence="9" id="KW-0811">Translocation</keyword>
<dbReference type="GO" id="GO:0051087">
    <property type="term" value="F:protein-folding chaperone binding"/>
    <property type="evidence" value="ECO:0007669"/>
    <property type="project" value="TreeGrafter"/>
</dbReference>
<dbReference type="SUPFAM" id="SSF54427">
    <property type="entry name" value="NTF2-like"/>
    <property type="match status" value="1"/>
</dbReference>
<feature type="region of interest" description="Disordered" evidence="13">
    <location>
        <begin position="80"/>
        <end position="164"/>
    </location>
</feature>
<comment type="subcellular location">
    <subcellularLocation>
        <location evidence="1">Mitochondrion inner membrane</location>
        <topology evidence="1">Peripheral membrane protein</topology>
    </subcellularLocation>
</comment>
<evidence type="ECO:0000256" key="7">
    <source>
        <dbReference type="ARBA" id="ARBA00022927"/>
    </source>
</evidence>
<dbReference type="Proteomes" id="UP000285146">
    <property type="component" value="Unassembled WGS sequence"/>
</dbReference>
<evidence type="ECO:0000256" key="6">
    <source>
        <dbReference type="ARBA" id="ARBA00022840"/>
    </source>
</evidence>
<protein>
    <recommendedName>
        <fullName evidence="12">Mitochondrial import inner membrane translocase subunit TIM44</fullName>
    </recommendedName>
</protein>
<evidence type="ECO:0000256" key="1">
    <source>
        <dbReference type="ARBA" id="ARBA00004637"/>
    </source>
</evidence>
<keyword evidence="7" id="KW-0653">Protein transport</keyword>
<dbReference type="OrthoDB" id="10265990at2759"/>
<evidence type="ECO:0000256" key="3">
    <source>
        <dbReference type="ARBA" id="ARBA00022448"/>
    </source>
</evidence>
<keyword evidence="11" id="KW-0472">Membrane</keyword>
<dbReference type="Gene3D" id="3.10.450.240">
    <property type="match status" value="1"/>
</dbReference>
<evidence type="ECO:0000256" key="2">
    <source>
        <dbReference type="ARBA" id="ARBA00009597"/>
    </source>
</evidence>
<organism evidence="15 16">
    <name type="scientific">Cytospora leucostoma</name>
    <dbReference type="NCBI Taxonomy" id="1230097"/>
    <lineage>
        <taxon>Eukaryota</taxon>
        <taxon>Fungi</taxon>
        <taxon>Dikarya</taxon>
        <taxon>Ascomycota</taxon>
        <taxon>Pezizomycotina</taxon>
        <taxon>Sordariomycetes</taxon>
        <taxon>Sordariomycetidae</taxon>
        <taxon>Diaporthales</taxon>
        <taxon>Cytosporaceae</taxon>
        <taxon>Cytospora</taxon>
    </lineage>
</organism>
<feature type="region of interest" description="Disordered" evidence="13">
    <location>
        <begin position="1"/>
        <end position="32"/>
    </location>
</feature>
<evidence type="ECO:0000256" key="9">
    <source>
        <dbReference type="ARBA" id="ARBA00023010"/>
    </source>
</evidence>
<evidence type="ECO:0000256" key="8">
    <source>
        <dbReference type="ARBA" id="ARBA00022946"/>
    </source>
</evidence>
<keyword evidence="4" id="KW-0547">Nucleotide-binding</keyword>
<dbReference type="GO" id="GO:0005743">
    <property type="term" value="C:mitochondrial inner membrane"/>
    <property type="evidence" value="ECO:0007669"/>
    <property type="project" value="UniProtKB-SubCell"/>
</dbReference>
<dbReference type="PANTHER" id="PTHR10721">
    <property type="entry name" value="MITOCHONDRIAL IMPORT INNER MEMBRANE TRANSLOCASE SUBUNIT TIM44"/>
    <property type="match status" value="1"/>
</dbReference>
<evidence type="ECO:0000256" key="11">
    <source>
        <dbReference type="ARBA" id="ARBA00023136"/>
    </source>
</evidence>
<evidence type="ECO:0000313" key="16">
    <source>
        <dbReference type="Proteomes" id="UP000285146"/>
    </source>
</evidence>
<dbReference type="GO" id="GO:0005524">
    <property type="term" value="F:ATP binding"/>
    <property type="evidence" value="ECO:0007669"/>
    <property type="project" value="UniProtKB-KW"/>
</dbReference>
<evidence type="ECO:0000259" key="14">
    <source>
        <dbReference type="SMART" id="SM00978"/>
    </source>
</evidence>
<dbReference type="FunFam" id="3.10.450.240:FF:000002">
    <property type="entry name" value="Mitochondrial import inner membrane translocase subunit TIM44"/>
    <property type="match status" value="1"/>
</dbReference>
<keyword evidence="3" id="KW-0813">Transport</keyword>
<dbReference type="AlphaFoldDB" id="A0A423XNK5"/>
<dbReference type="STRING" id="1230097.A0A423XNK5"/>
<evidence type="ECO:0000256" key="10">
    <source>
        <dbReference type="ARBA" id="ARBA00023128"/>
    </source>
</evidence>
<feature type="domain" description="Tim44-like" evidence="14">
    <location>
        <begin position="383"/>
        <end position="537"/>
    </location>
</feature>
<keyword evidence="10" id="KW-0496">Mitochondrion</keyword>
<keyword evidence="5" id="KW-0999">Mitochondrion inner membrane</keyword>
<dbReference type="GO" id="GO:0030150">
    <property type="term" value="P:protein import into mitochondrial matrix"/>
    <property type="evidence" value="ECO:0007669"/>
    <property type="project" value="TreeGrafter"/>
</dbReference>
<dbReference type="SMART" id="SM00978">
    <property type="entry name" value="Tim44"/>
    <property type="match status" value="1"/>
</dbReference>
<feature type="compositionally biased region" description="Basic and acidic residues" evidence="13">
    <location>
        <begin position="97"/>
        <end position="153"/>
    </location>
</feature>
<proteinExistence type="inferred from homology"/>
<evidence type="ECO:0000256" key="13">
    <source>
        <dbReference type="SAM" id="MobiDB-lite"/>
    </source>
</evidence>
<dbReference type="InParanoid" id="A0A423XNK5"/>
<evidence type="ECO:0000256" key="12">
    <source>
        <dbReference type="ARBA" id="ARBA00074309"/>
    </source>
</evidence>
<dbReference type="Pfam" id="PF04280">
    <property type="entry name" value="Tim44"/>
    <property type="match status" value="1"/>
</dbReference>
<feature type="compositionally biased region" description="Polar residues" evidence="13">
    <location>
        <begin position="80"/>
        <end position="96"/>
    </location>
</feature>
<comment type="caution">
    <text evidence="15">The sequence shown here is derived from an EMBL/GenBank/DDBJ whole genome shotgun (WGS) entry which is preliminary data.</text>
</comment>